<evidence type="ECO:0000256" key="4">
    <source>
        <dbReference type="ARBA" id="ARBA00022452"/>
    </source>
</evidence>
<accession>A0A081NJN2</accession>
<dbReference type="AlphaFoldDB" id="A0A081NJN2"/>
<gene>
    <name evidence="10" type="ORF">GZ78_00545</name>
</gene>
<evidence type="ECO:0000256" key="2">
    <source>
        <dbReference type="ARBA" id="ARBA00007613"/>
    </source>
</evidence>
<dbReference type="InterPro" id="IPR051906">
    <property type="entry name" value="TolC-like"/>
</dbReference>
<evidence type="ECO:0000256" key="8">
    <source>
        <dbReference type="SAM" id="Coils"/>
    </source>
</evidence>
<dbReference type="InterPro" id="IPR010130">
    <property type="entry name" value="T1SS_OMP_TolC"/>
</dbReference>
<keyword evidence="3" id="KW-0813">Transport</keyword>
<dbReference type="NCBIfam" id="TIGR01844">
    <property type="entry name" value="type_I_sec_TolC"/>
    <property type="match status" value="1"/>
</dbReference>
<keyword evidence="6" id="KW-0472">Membrane</keyword>
<dbReference type="PANTHER" id="PTHR30026">
    <property type="entry name" value="OUTER MEMBRANE PROTEIN TOLC"/>
    <property type="match status" value="1"/>
</dbReference>
<comment type="similarity">
    <text evidence="2">Belongs to the outer membrane factor (OMF) (TC 1.B.17) family.</text>
</comment>
<evidence type="ECO:0000256" key="7">
    <source>
        <dbReference type="ARBA" id="ARBA00023237"/>
    </source>
</evidence>
<sequence>MKILRVSAPALLIAAQLQSINVQAESLEQVITRTLESNPQAQASLNRFQASTETVKVARGGYLPTLDFKAGVGSERLDTPYTRTVGSDQKDFKPKENALSLNQNLFDGLSTTNEYRKTKEQKESHRELLRSKAEMLALDVADVYLKVMEQQRQVKLAQANLNTHERIHQLVQKRADQGVANQSDLYQIEGRLARARANLINARNNLRDAESQYFRLVNDIPSDLTMPQVNDIELPGELDEAIAIAMREHPALSASIYDVKASQHGYDQTRSQFLPKVDLSLTQRWDRDVNGQKGKHDDTLAMLSLNYNLFRGGSDSAKRQEAAYMLEESRANQQDAQRLVTESTKMAWSSLDSLTSEQPFLKRHMDASAQTVKAYKQQFDLGKRSLLDLLDSENESYQAQREYTKANYRVVYARYRVLNSMGQLLKKLHIGLPAGWHTES</sequence>
<evidence type="ECO:0008006" key="12">
    <source>
        <dbReference type="Google" id="ProtNLM"/>
    </source>
</evidence>
<keyword evidence="5" id="KW-0812">Transmembrane</keyword>
<dbReference type="Gene3D" id="1.20.1600.10">
    <property type="entry name" value="Outer membrane efflux proteins (OEP)"/>
    <property type="match status" value="1"/>
</dbReference>
<comment type="caution">
    <text evidence="10">The sequence shown here is derived from an EMBL/GenBank/DDBJ whole genome shotgun (WGS) entry which is preliminary data.</text>
</comment>
<feature type="chain" id="PRO_5001760873" description="Type I secretion protein TolC" evidence="9">
    <location>
        <begin position="25"/>
        <end position="440"/>
    </location>
</feature>
<evidence type="ECO:0000313" key="11">
    <source>
        <dbReference type="Proteomes" id="UP000028073"/>
    </source>
</evidence>
<evidence type="ECO:0000313" key="10">
    <source>
        <dbReference type="EMBL" id="KEQ18655.1"/>
    </source>
</evidence>
<evidence type="ECO:0000256" key="1">
    <source>
        <dbReference type="ARBA" id="ARBA00004442"/>
    </source>
</evidence>
<reference evidence="10 11" key="1">
    <citation type="submission" date="2014-06" db="EMBL/GenBank/DDBJ databases">
        <title>Whole Genome Sequences of Three Symbiotic Endozoicomonas Bacteria.</title>
        <authorList>
            <person name="Neave M.J."/>
            <person name="Apprill A."/>
            <person name="Voolstra C.R."/>
        </authorList>
    </citation>
    <scope>NUCLEOTIDE SEQUENCE [LARGE SCALE GENOMIC DNA]</scope>
    <source>
        <strain evidence="10 11">DSM 25634</strain>
    </source>
</reference>
<evidence type="ECO:0000256" key="3">
    <source>
        <dbReference type="ARBA" id="ARBA00022448"/>
    </source>
</evidence>
<feature type="coiled-coil region" evidence="8">
    <location>
        <begin position="147"/>
        <end position="219"/>
    </location>
</feature>
<keyword evidence="8" id="KW-0175">Coiled coil</keyword>
<feature type="signal peptide" evidence="9">
    <location>
        <begin position="1"/>
        <end position="24"/>
    </location>
</feature>
<keyword evidence="4" id="KW-1134">Transmembrane beta strand</keyword>
<dbReference type="SUPFAM" id="SSF56954">
    <property type="entry name" value="Outer membrane efflux proteins (OEP)"/>
    <property type="match status" value="1"/>
</dbReference>
<comment type="subcellular location">
    <subcellularLocation>
        <location evidence="1">Cell outer membrane</location>
    </subcellularLocation>
</comment>
<dbReference type="GO" id="GO:0015288">
    <property type="term" value="F:porin activity"/>
    <property type="evidence" value="ECO:0007669"/>
    <property type="project" value="TreeGrafter"/>
</dbReference>
<protein>
    <recommendedName>
        <fullName evidence="12">Type I secretion protein TolC</fullName>
    </recommendedName>
</protein>
<dbReference type="GO" id="GO:1990281">
    <property type="term" value="C:efflux pump complex"/>
    <property type="evidence" value="ECO:0007669"/>
    <property type="project" value="TreeGrafter"/>
</dbReference>
<dbReference type="InterPro" id="IPR003423">
    <property type="entry name" value="OMP_efflux"/>
</dbReference>
<dbReference type="RefSeq" id="WP_034831922.1">
    <property type="nucleotide sequence ID" value="NZ_JOKH01000001.1"/>
</dbReference>
<name>A0A081NJN2_9GAMM</name>
<proteinExistence type="inferred from homology"/>
<keyword evidence="9" id="KW-0732">Signal</keyword>
<keyword evidence="7" id="KW-0998">Cell outer membrane</keyword>
<dbReference type="GO" id="GO:0015562">
    <property type="term" value="F:efflux transmembrane transporter activity"/>
    <property type="evidence" value="ECO:0007669"/>
    <property type="project" value="InterPro"/>
</dbReference>
<dbReference type="GO" id="GO:0009279">
    <property type="term" value="C:cell outer membrane"/>
    <property type="evidence" value="ECO:0007669"/>
    <property type="project" value="UniProtKB-SubCell"/>
</dbReference>
<keyword evidence="11" id="KW-1185">Reference proteome</keyword>
<evidence type="ECO:0000256" key="6">
    <source>
        <dbReference type="ARBA" id="ARBA00023136"/>
    </source>
</evidence>
<dbReference type="PANTHER" id="PTHR30026:SF22">
    <property type="entry name" value="OUTER MEMBRANE EFFLUX PROTEIN"/>
    <property type="match status" value="1"/>
</dbReference>
<dbReference type="OrthoDB" id="9814637at2"/>
<organism evidence="10 11">
    <name type="scientific">Endozoicomonas numazuensis</name>
    <dbReference type="NCBI Taxonomy" id="1137799"/>
    <lineage>
        <taxon>Bacteria</taxon>
        <taxon>Pseudomonadati</taxon>
        <taxon>Pseudomonadota</taxon>
        <taxon>Gammaproteobacteria</taxon>
        <taxon>Oceanospirillales</taxon>
        <taxon>Endozoicomonadaceae</taxon>
        <taxon>Endozoicomonas</taxon>
    </lineage>
</organism>
<dbReference type="Pfam" id="PF02321">
    <property type="entry name" value="OEP"/>
    <property type="match status" value="2"/>
</dbReference>
<dbReference type="eggNOG" id="COG1538">
    <property type="taxonomic scope" value="Bacteria"/>
</dbReference>
<evidence type="ECO:0000256" key="9">
    <source>
        <dbReference type="SAM" id="SignalP"/>
    </source>
</evidence>
<evidence type="ECO:0000256" key="5">
    <source>
        <dbReference type="ARBA" id="ARBA00022692"/>
    </source>
</evidence>
<dbReference type="EMBL" id="JOKH01000001">
    <property type="protein sequence ID" value="KEQ18655.1"/>
    <property type="molecule type" value="Genomic_DNA"/>
</dbReference>
<dbReference type="Proteomes" id="UP000028073">
    <property type="component" value="Unassembled WGS sequence"/>
</dbReference>
<dbReference type="STRING" id="1137799.GZ78_00545"/>